<organism evidence="1 2">
    <name type="scientific">Gordonia phage Petra</name>
    <dbReference type="NCBI Taxonomy" id="2182347"/>
    <lineage>
        <taxon>Viruses</taxon>
        <taxon>Duplodnaviria</taxon>
        <taxon>Heunggongvirae</taxon>
        <taxon>Uroviricota</taxon>
        <taxon>Caudoviricetes</taxon>
        <taxon>Jujuvirus</taxon>
        <taxon>Jujuvirus petra</taxon>
    </lineage>
</organism>
<dbReference type="EMBL" id="MH153808">
    <property type="protein sequence ID" value="AWN04155.1"/>
    <property type="molecule type" value="Genomic_DNA"/>
</dbReference>
<gene>
    <name evidence="1" type="primary">42</name>
    <name evidence="1" type="ORF">PBI_PETRA_42</name>
</gene>
<accession>A0A2U8UKD9</accession>
<dbReference type="Proteomes" id="UP000246984">
    <property type="component" value="Segment"/>
</dbReference>
<dbReference type="RefSeq" id="YP_010095436.1">
    <property type="nucleotide sequence ID" value="NC_055745.1"/>
</dbReference>
<evidence type="ECO:0000313" key="2">
    <source>
        <dbReference type="Proteomes" id="UP000246984"/>
    </source>
</evidence>
<proteinExistence type="predicted"/>
<dbReference type="KEGG" id="vg:65113071"/>
<protein>
    <submittedName>
        <fullName evidence="1">Uncharacterized protein</fullName>
    </submittedName>
</protein>
<keyword evidence="2" id="KW-1185">Reference proteome</keyword>
<evidence type="ECO:0000313" key="1">
    <source>
        <dbReference type="EMBL" id="AWN04155.1"/>
    </source>
</evidence>
<name>A0A2U8UKD9_9CAUD</name>
<dbReference type="GeneID" id="65113071"/>
<sequence>MSNTMNYRGDCTEFDPEQILGPDVHGAYYRIVDADYDPAADMTKRTFKPIPPSELFGGQR</sequence>
<reference evidence="2" key="1">
    <citation type="submission" date="2018-03" db="EMBL/GenBank/DDBJ databases">
        <authorList>
            <person name="Keele B.F."/>
        </authorList>
    </citation>
    <scope>NUCLEOTIDE SEQUENCE [LARGE SCALE GENOMIC DNA]</scope>
</reference>